<dbReference type="SUPFAM" id="SSF55729">
    <property type="entry name" value="Acyl-CoA N-acyltransferases (Nat)"/>
    <property type="match status" value="1"/>
</dbReference>
<protein>
    <submittedName>
        <fullName evidence="2">FemAB family XrtA/PEP-CTERM system-associated protein</fullName>
    </submittedName>
</protein>
<reference evidence="3" key="1">
    <citation type="journal article" date="2019" name="Int. J. Syst. Evol. Microbiol.">
        <title>The Global Catalogue of Microorganisms (GCM) 10K type strain sequencing project: providing services to taxonomists for standard genome sequencing and annotation.</title>
        <authorList>
            <consortium name="The Broad Institute Genomics Platform"/>
            <consortium name="The Broad Institute Genome Sequencing Center for Infectious Disease"/>
            <person name="Wu L."/>
            <person name="Ma J."/>
        </authorList>
    </citation>
    <scope>NUCLEOTIDE SEQUENCE [LARGE SCALE GENOMIC DNA]</scope>
    <source>
        <strain evidence="3">CCM 7491</strain>
    </source>
</reference>
<comment type="caution">
    <text evidence="2">The sequence shown here is derived from an EMBL/GenBank/DDBJ whole genome shotgun (WGS) entry which is preliminary data.</text>
</comment>
<dbReference type="Proteomes" id="UP001595681">
    <property type="component" value="Unassembled WGS sequence"/>
</dbReference>
<dbReference type="Pfam" id="PF13480">
    <property type="entry name" value="Acetyltransf_6"/>
    <property type="match status" value="1"/>
</dbReference>
<name>A0ABV7NC88_9SPHN</name>
<proteinExistence type="predicted"/>
<evidence type="ECO:0000313" key="2">
    <source>
        <dbReference type="EMBL" id="MFC3441119.1"/>
    </source>
</evidence>
<dbReference type="Gene3D" id="3.40.630.30">
    <property type="match status" value="1"/>
</dbReference>
<dbReference type="EMBL" id="JBHRVU010000004">
    <property type="protein sequence ID" value="MFC3441119.1"/>
    <property type="molecule type" value="Genomic_DNA"/>
</dbReference>
<dbReference type="InterPro" id="IPR038740">
    <property type="entry name" value="BioF2-like_GNAT_dom"/>
</dbReference>
<organism evidence="2 3">
    <name type="scientific">Sphingobium rhizovicinum</name>
    <dbReference type="NCBI Taxonomy" id="432308"/>
    <lineage>
        <taxon>Bacteria</taxon>
        <taxon>Pseudomonadati</taxon>
        <taxon>Pseudomonadota</taxon>
        <taxon>Alphaproteobacteria</taxon>
        <taxon>Sphingomonadales</taxon>
        <taxon>Sphingomonadaceae</taxon>
        <taxon>Sphingobium</taxon>
    </lineage>
</organism>
<feature type="domain" description="BioF2-like acetyltransferase" evidence="1">
    <location>
        <begin position="162"/>
        <end position="299"/>
    </location>
</feature>
<dbReference type="RefSeq" id="WP_380794696.1">
    <property type="nucleotide sequence ID" value="NZ_JBHRVU010000004.1"/>
</dbReference>
<evidence type="ECO:0000313" key="3">
    <source>
        <dbReference type="Proteomes" id="UP001595681"/>
    </source>
</evidence>
<evidence type="ECO:0000259" key="1">
    <source>
        <dbReference type="Pfam" id="PF13480"/>
    </source>
</evidence>
<dbReference type="InterPro" id="IPR016181">
    <property type="entry name" value="Acyl_CoA_acyltransferase"/>
</dbReference>
<accession>A0ABV7NC88</accession>
<keyword evidence="3" id="KW-1185">Reference proteome</keyword>
<sequence length="356" mass="38359">MIAGRDADLAVTMLDVADPAQAQAADAYVMAGADGTPFHRTAWLRAIGQAMGHRPIMLAAVEPSGQIGGLLPLHHVKSRLFGNALVSTAFAVDGGILADRPGAIAALASAAERMANERGGLPVELRGGMAPGGDWNQREGEHVGFIRPIAADDEAELLAVPRKHRAELRKALANPALRVETGRSADLLRDHYRIYAESVRNLGTPVFPAGLFRAVLDQFGSDADLLVVREGDRPVSAVLTLYHGGKVMPYWGGGLADARRLRSNELMYYRLMGHGRARGMTLFDFGRSKTGSGQAAWKKSFGFEPRPLVYHDWSVGGVARDVSPSSAKYQRRIDLWKKLPLPVANMLGPMISRGLG</sequence>
<gene>
    <name evidence="2" type="ORF">ACFOKF_07905</name>
</gene>
<dbReference type="InterPro" id="IPR017469">
    <property type="entry name" value="PEP-CTERM_FemAB-rel"/>
</dbReference>
<dbReference type="NCBIfam" id="TIGR03019">
    <property type="entry name" value="pepcterm_femAB"/>
    <property type="match status" value="1"/>
</dbReference>